<dbReference type="AlphaFoldDB" id="A0A183BTC0"/>
<evidence type="ECO:0000256" key="1">
    <source>
        <dbReference type="SAM" id="MobiDB-lite"/>
    </source>
</evidence>
<protein>
    <submittedName>
        <fullName evidence="3">Cullin domain-containing protein</fullName>
    </submittedName>
</protein>
<reference evidence="2" key="2">
    <citation type="submission" date="2014-05" db="EMBL/GenBank/DDBJ databases">
        <title>The genome and life-stage specific transcriptomes of Globodera pallida elucidate key aspects of plant parasitism by a cyst nematode.</title>
        <authorList>
            <person name="Cotton J.A."/>
            <person name="Lilley C.J."/>
            <person name="Jones L.M."/>
            <person name="Kikuchi T."/>
            <person name="Reid A.J."/>
            <person name="Thorpe P."/>
            <person name="Tsai I.J."/>
            <person name="Beasley H."/>
            <person name="Blok V."/>
            <person name="Cock P.J.A."/>
            <person name="Van den Akker S.E."/>
            <person name="Holroyd N."/>
            <person name="Hunt M."/>
            <person name="Mantelin S."/>
            <person name="Naghra H."/>
            <person name="Pain A."/>
            <person name="Palomares-Rius J.E."/>
            <person name="Zarowiecki M."/>
            <person name="Berriman M."/>
            <person name="Jones J.T."/>
            <person name="Urwin P.E."/>
        </authorList>
    </citation>
    <scope>NUCLEOTIDE SEQUENCE [LARGE SCALE GENOMIC DNA]</scope>
    <source>
        <strain evidence="2">Lindley</strain>
    </source>
</reference>
<reference evidence="3" key="3">
    <citation type="submission" date="2016-06" db="UniProtKB">
        <authorList>
            <consortium name="WormBaseParasite"/>
        </authorList>
    </citation>
    <scope>IDENTIFICATION</scope>
</reference>
<sequence length="195" mass="22624">MSINRDQNVVEYLCGKIGSILREDSFDYVEHNEEMSNAVLQTLMVGRGRELYVELQAMIGEQLQKMHQQVFISSFTDENKSVDEIDDRILQSLCRQWFEFSEKMIIVRQVLLPSESVFDNSVGEESLIVFAWRIYRSILEQDSELLPKLLVGNWRTLSDDIVVCLAEYRSSPDSESEEGQSERPPSLDVLRRHTL</sequence>
<dbReference type="Proteomes" id="UP000050741">
    <property type="component" value="Unassembled WGS sequence"/>
</dbReference>
<reference evidence="2" key="1">
    <citation type="submission" date="2013-12" db="EMBL/GenBank/DDBJ databases">
        <authorList>
            <person name="Aslett M."/>
        </authorList>
    </citation>
    <scope>NUCLEOTIDE SEQUENCE [LARGE SCALE GENOMIC DNA]</scope>
    <source>
        <strain evidence="2">Lindley</strain>
    </source>
</reference>
<name>A0A183BTC0_GLOPA</name>
<organism evidence="2 3">
    <name type="scientific">Globodera pallida</name>
    <name type="common">Potato cyst nematode worm</name>
    <name type="synonym">Heterodera pallida</name>
    <dbReference type="NCBI Taxonomy" id="36090"/>
    <lineage>
        <taxon>Eukaryota</taxon>
        <taxon>Metazoa</taxon>
        <taxon>Ecdysozoa</taxon>
        <taxon>Nematoda</taxon>
        <taxon>Chromadorea</taxon>
        <taxon>Rhabditida</taxon>
        <taxon>Tylenchina</taxon>
        <taxon>Tylenchomorpha</taxon>
        <taxon>Tylenchoidea</taxon>
        <taxon>Heteroderidae</taxon>
        <taxon>Heteroderinae</taxon>
        <taxon>Globodera</taxon>
    </lineage>
</organism>
<accession>A0A183BTC0</accession>
<proteinExistence type="predicted"/>
<evidence type="ECO:0000313" key="3">
    <source>
        <dbReference type="WBParaSite" id="GPLIN_000385600"/>
    </source>
</evidence>
<feature type="region of interest" description="Disordered" evidence="1">
    <location>
        <begin position="172"/>
        <end position="195"/>
    </location>
</feature>
<dbReference type="WBParaSite" id="GPLIN_000385600">
    <property type="protein sequence ID" value="GPLIN_000385600"/>
    <property type="gene ID" value="GPLIN_000385600"/>
</dbReference>
<evidence type="ECO:0000313" key="2">
    <source>
        <dbReference type="Proteomes" id="UP000050741"/>
    </source>
</evidence>
<keyword evidence="2" id="KW-1185">Reference proteome</keyword>